<dbReference type="SUPFAM" id="SSF48403">
    <property type="entry name" value="Ankyrin repeat"/>
    <property type="match status" value="1"/>
</dbReference>
<dbReference type="PROSITE" id="PS50297">
    <property type="entry name" value="ANK_REP_REGION"/>
    <property type="match status" value="1"/>
</dbReference>
<protein>
    <submittedName>
        <fullName evidence="3">Uncharacterized protein</fullName>
    </submittedName>
</protein>
<dbReference type="InterPro" id="IPR002110">
    <property type="entry name" value="Ankyrin_rpt"/>
</dbReference>
<dbReference type="Proteomes" id="UP000184510">
    <property type="component" value="Unassembled WGS sequence"/>
</dbReference>
<name>A0A1M6PIU1_9BACT</name>
<feature type="repeat" description="ANK" evidence="1">
    <location>
        <begin position="171"/>
        <end position="203"/>
    </location>
</feature>
<dbReference type="SMART" id="SM00248">
    <property type="entry name" value="ANK"/>
    <property type="match status" value="2"/>
</dbReference>
<dbReference type="Gene3D" id="1.25.40.20">
    <property type="entry name" value="Ankyrin repeat-containing domain"/>
    <property type="match status" value="1"/>
</dbReference>
<keyword evidence="1" id="KW-0040">ANK repeat</keyword>
<dbReference type="InterPro" id="IPR036770">
    <property type="entry name" value="Ankyrin_rpt-contain_sf"/>
</dbReference>
<organism evidence="3 4">
    <name type="scientific">Rubritalea squalenifaciens DSM 18772</name>
    <dbReference type="NCBI Taxonomy" id="1123071"/>
    <lineage>
        <taxon>Bacteria</taxon>
        <taxon>Pseudomonadati</taxon>
        <taxon>Verrucomicrobiota</taxon>
        <taxon>Verrucomicrobiia</taxon>
        <taxon>Verrucomicrobiales</taxon>
        <taxon>Rubritaleaceae</taxon>
        <taxon>Rubritalea</taxon>
    </lineage>
</organism>
<dbReference type="EMBL" id="FQYR01000005">
    <property type="protein sequence ID" value="SHK07885.1"/>
    <property type="molecule type" value="Genomic_DNA"/>
</dbReference>
<proteinExistence type="predicted"/>
<evidence type="ECO:0000256" key="2">
    <source>
        <dbReference type="SAM" id="MobiDB-lite"/>
    </source>
</evidence>
<keyword evidence="4" id="KW-1185">Reference proteome</keyword>
<evidence type="ECO:0000313" key="3">
    <source>
        <dbReference type="EMBL" id="SHK07885.1"/>
    </source>
</evidence>
<dbReference type="Pfam" id="PF00023">
    <property type="entry name" value="Ank"/>
    <property type="match status" value="1"/>
</dbReference>
<gene>
    <name evidence="3" type="ORF">SAMN02745181_3204</name>
</gene>
<dbReference type="RefSeq" id="WP_143184751.1">
    <property type="nucleotide sequence ID" value="NZ_FQYR01000005.1"/>
</dbReference>
<dbReference type="OrthoDB" id="7390289at2"/>
<accession>A0A1M6PIU1</accession>
<sequence length="364" mass="40676">MTHRSLHITRLLLTLLILSPVLGHAQSLKREEALAIGQKNDGLNDGVFWYTNGEDSPPFTHIAQFYVEPYTENEIKLKGSDQPVRLHGGYEDEKRIRVDLFTASNGNGWITIHITPREIITSGPKERDDRDPIHKELSPAALVAFDHEDLDLLATLIKRGLKVNEAVDFESGDTLLHLAAISSNAKWVKFLLKNGADPEIWDRHGYLPITNLLTHSDGDAADKAVCELLAKAGDEKVIETYPTGLIASVLPHNSPEIIYFIAWNGQDPSPAILKEIRKTLPQARPASRMETLKQRPRGAHSWYQDKQSQEFGTLVDIKLSKDGESWKTTVRVTVGPAMAGGGCSADMHKAYGYWYPKNKEGWEE</sequence>
<dbReference type="InParanoid" id="A0A1M6PIU1"/>
<reference evidence="3 4" key="1">
    <citation type="submission" date="2016-11" db="EMBL/GenBank/DDBJ databases">
        <authorList>
            <person name="Jaros S."/>
            <person name="Januszkiewicz K."/>
            <person name="Wedrychowicz H."/>
        </authorList>
    </citation>
    <scope>NUCLEOTIDE SEQUENCE [LARGE SCALE GENOMIC DNA]</scope>
    <source>
        <strain evidence="3 4">DSM 18772</strain>
    </source>
</reference>
<evidence type="ECO:0000256" key="1">
    <source>
        <dbReference type="PROSITE-ProRule" id="PRU00023"/>
    </source>
</evidence>
<dbReference type="AlphaFoldDB" id="A0A1M6PIU1"/>
<dbReference type="STRING" id="1123071.SAMN02745181_3204"/>
<dbReference type="PROSITE" id="PS50088">
    <property type="entry name" value="ANK_REPEAT"/>
    <property type="match status" value="1"/>
</dbReference>
<evidence type="ECO:0000313" key="4">
    <source>
        <dbReference type="Proteomes" id="UP000184510"/>
    </source>
</evidence>
<feature type="region of interest" description="Disordered" evidence="2">
    <location>
        <begin position="284"/>
        <end position="303"/>
    </location>
</feature>